<accession>A0AAD0PW22</accession>
<name>A0AAD0PW22_PSEAV</name>
<reference evidence="1 2" key="1">
    <citation type="journal article" date="2011" name="PLoS Pathog.">
        <title>Dynamic evolution of pathogenicity revealed by sequencing and comparative genomics of 19 Pseudomonas syringae isolates.</title>
        <authorList>
            <person name="Baltrus D.A."/>
            <person name="Nishimura M.T."/>
            <person name="Romanchuk A."/>
            <person name="Chang J.H."/>
            <person name="Mukhtar M.S."/>
            <person name="Cherkis K."/>
            <person name="Roach J."/>
            <person name="Grant S.R."/>
            <person name="Jones C.D."/>
            <person name="Dangl J.L."/>
        </authorList>
    </citation>
    <scope>NUCLEOTIDE SEQUENCE [LARGE SCALE GENOMIC DNA]</scope>
    <source>
        <strain evidence="1 2">M301315</strain>
    </source>
</reference>
<gene>
    <name evidence="1" type="ORF">PLA107_031715</name>
</gene>
<sequence length="141" mass="15397">MQNTPVLLIQAVDKIRVEAGITHGTEAVIEAIRQEFNLSYEEIAAIGKVSIAGLGRWRKNNYGEHPRFAVLLEWAKAKISGEGDQTPSPAQAVRSISIGEIESHLKTALKKLLGENAVQAVKISELKPSESGELEMILRVV</sequence>
<keyword evidence="1" id="KW-0614">Plasmid</keyword>
<proteinExistence type="predicted"/>
<dbReference type="AlphaFoldDB" id="A0AAD0PW22"/>
<evidence type="ECO:0000313" key="1">
    <source>
        <dbReference type="EMBL" id="AXH59793.1"/>
    </source>
</evidence>
<dbReference type="EMBL" id="CP031226">
    <property type="protein sequence ID" value="AXH59793.1"/>
    <property type="molecule type" value="Genomic_DNA"/>
</dbReference>
<protein>
    <submittedName>
        <fullName evidence="1">Uncharacterized protein</fullName>
    </submittedName>
</protein>
<geneLocation type="plasmid" evidence="2">
    <name>pmppla107</name>
</geneLocation>
<organism evidence="1 2">
    <name type="scientific">Pseudomonas amygdali pv. lachrymans str. M301315</name>
    <dbReference type="NCBI Taxonomy" id="629260"/>
    <lineage>
        <taxon>Bacteria</taxon>
        <taxon>Pseudomonadati</taxon>
        <taxon>Pseudomonadota</taxon>
        <taxon>Gammaproteobacteria</taxon>
        <taxon>Pseudomonadales</taxon>
        <taxon>Pseudomonadaceae</taxon>
        <taxon>Pseudomonas</taxon>
        <taxon>Pseudomonas amygdali</taxon>
    </lineage>
</organism>
<evidence type="ECO:0000313" key="2">
    <source>
        <dbReference type="Proteomes" id="UP000006426"/>
    </source>
</evidence>
<dbReference type="Proteomes" id="UP000006426">
    <property type="component" value="Plasmid pmppla107"/>
</dbReference>